<dbReference type="PANTHER" id="PTHR12542">
    <property type="entry name" value="EXOCYST COMPLEX PROTEIN EXO70"/>
    <property type="match status" value="1"/>
</dbReference>
<name>A0AAV6WIK8_9LAMI</name>
<sequence>MDVENDKPLPDQSPDYASDNTKTENNNNDDENYIVDQDLPQNDQLNKIPSSPKPSIDVVEPDPENADAIDSEVKDDQDEPTETKLQESSFLPPDLNKVSEEIDQYISTLLSTSKDNESTAASEVPIFIEQFAVLVEAKLEDYDSIENHVKWSQLKEEDSVSFLETMNRVSSLSKVLTRFSSEYKYSYTINSVGGVLQRAMSYLEEEFKSLLEDHKIHDRDHPSNSSIDRKHKRSASSSSNQELDENVPPESATAAEENNFQGYSEEILSNLIKLSKAMMDGGYETECCQLYFVARRNALDDSLHKLGFEKYSIDDVQKMQWESLEREIVTWIKAFKNFAEVQLTGERKLTDIMFSDYPSISQSLISSLSHGVAIQLLNFAEAVALTKRAAEKLFKFLDIYEALRDNLFPEEWVNDVIKTEVSMIKSRLGEAIVSIFMELENSIKADSGKTQVPGGAVHPLTRYTMNYLKYACEYKETLEQVFREHQKIERADSGTGSEFNYNPHAHQNDMVKQSPFQSQMIKVMDLLDSNLENKSKLYKDASLKLIFMMNNGRYILQKFKGSNEINSLMGDSWYRRKSSDLRQYHKGYQRETWGKLLSSLHTEGLMANGKIVKPAVKERFKSFNAMFDEIHKTQSSWVVSDEQLQSELRVSISNMVIPAYRSFLGRFSPVFTPGRQTEKYVKYQPEEIETLIDELFDGSAATMARWKL</sequence>
<feature type="domain" description="Exocyst complex subunit Exo70 C-terminal" evidence="5">
    <location>
        <begin position="330"/>
        <end position="694"/>
    </location>
</feature>
<protein>
    <recommendedName>
        <fullName evidence="3">Exocyst subunit Exo70 family protein</fullName>
    </recommendedName>
</protein>
<dbReference type="Pfam" id="PF20669">
    <property type="entry name" value="Exo70_N"/>
    <property type="match status" value="1"/>
</dbReference>
<dbReference type="Pfam" id="PF03081">
    <property type="entry name" value="Exo70_C"/>
    <property type="match status" value="1"/>
</dbReference>
<dbReference type="Proteomes" id="UP000826271">
    <property type="component" value="Unassembled WGS sequence"/>
</dbReference>
<dbReference type="InterPro" id="IPR016159">
    <property type="entry name" value="Cullin_repeat-like_dom_sf"/>
</dbReference>
<feature type="region of interest" description="Disordered" evidence="4">
    <location>
        <begin position="1"/>
        <end position="87"/>
    </location>
</feature>
<evidence type="ECO:0000256" key="1">
    <source>
        <dbReference type="ARBA" id="ARBA00006756"/>
    </source>
</evidence>
<gene>
    <name evidence="6" type="ORF">BUALT_Bualt16G0001000</name>
</gene>
<dbReference type="GO" id="GO:0000145">
    <property type="term" value="C:exocyst"/>
    <property type="evidence" value="ECO:0007669"/>
    <property type="project" value="InterPro"/>
</dbReference>
<keyword evidence="3" id="KW-0653">Protein transport</keyword>
<dbReference type="PANTHER" id="PTHR12542:SF127">
    <property type="entry name" value="EXOCYST COMPLEX COMPONENT EXO70C1"/>
    <property type="match status" value="1"/>
</dbReference>
<keyword evidence="3" id="KW-0268">Exocytosis</keyword>
<evidence type="ECO:0000256" key="4">
    <source>
        <dbReference type="SAM" id="MobiDB-lite"/>
    </source>
</evidence>
<feature type="region of interest" description="Disordered" evidence="4">
    <location>
        <begin position="214"/>
        <end position="259"/>
    </location>
</feature>
<comment type="caution">
    <text evidence="6">The sequence shown here is derived from an EMBL/GenBank/DDBJ whole genome shotgun (WGS) entry which is preliminary data.</text>
</comment>
<evidence type="ECO:0000313" key="7">
    <source>
        <dbReference type="Proteomes" id="UP000826271"/>
    </source>
</evidence>
<dbReference type="AlphaFoldDB" id="A0AAV6WIK8"/>
<proteinExistence type="inferred from homology"/>
<keyword evidence="7" id="KW-1185">Reference proteome</keyword>
<dbReference type="GO" id="GO:0015031">
    <property type="term" value="P:protein transport"/>
    <property type="evidence" value="ECO:0007669"/>
    <property type="project" value="UniProtKB-KW"/>
</dbReference>
<evidence type="ECO:0000313" key="6">
    <source>
        <dbReference type="EMBL" id="KAG8366758.1"/>
    </source>
</evidence>
<comment type="function">
    <text evidence="3">Component of the exocyst complex.</text>
</comment>
<keyword evidence="2 3" id="KW-0813">Transport</keyword>
<feature type="compositionally biased region" description="Acidic residues" evidence="4">
    <location>
        <begin position="59"/>
        <end position="80"/>
    </location>
</feature>
<accession>A0AAV6WIK8</accession>
<dbReference type="GO" id="GO:0005546">
    <property type="term" value="F:phosphatidylinositol-4,5-bisphosphate binding"/>
    <property type="evidence" value="ECO:0007669"/>
    <property type="project" value="InterPro"/>
</dbReference>
<dbReference type="SUPFAM" id="SSF74788">
    <property type="entry name" value="Cullin repeat-like"/>
    <property type="match status" value="1"/>
</dbReference>
<organism evidence="6 7">
    <name type="scientific">Buddleja alternifolia</name>
    <dbReference type="NCBI Taxonomy" id="168488"/>
    <lineage>
        <taxon>Eukaryota</taxon>
        <taxon>Viridiplantae</taxon>
        <taxon>Streptophyta</taxon>
        <taxon>Embryophyta</taxon>
        <taxon>Tracheophyta</taxon>
        <taxon>Spermatophyta</taxon>
        <taxon>Magnoliopsida</taxon>
        <taxon>eudicotyledons</taxon>
        <taxon>Gunneridae</taxon>
        <taxon>Pentapetalae</taxon>
        <taxon>asterids</taxon>
        <taxon>lamiids</taxon>
        <taxon>Lamiales</taxon>
        <taxon>Scrophulariaceae</taxon>
        <taxon>Buddlejeae</taxon>
        <taxon>Buddleja</taxon>
    </lineage>
</organism>
<evidence type="ECO:0000256" key="2">
    <source>
        <dbReference type="ARBA" id="ARBA00022448"/>
    </source>
</evidence>
<evidence type="ECO:0000259" key="5">
    <source>
        <dbReference type="Pfam" id="PF03081"/>
    </source>
</evidence>
<dbReference type="GO" id="GO:0006887">
    <property type="term" value="P:exocytosis"/>
    <property type="evidence" value="ECO:0007669"/>
    <property type="project" value="UniProtKB-KW"/>
</dbReference>
<feature type="compositionally biased region" description="Polar residues" evidence="4">
    <location>
        <begin position="39"/>
        <end position="49"/>
    </location>
</feature>
<dbReference type="EMBL" id="WHWC01000016">
    <property type="protein sequence ID" value="KAG8366758.1"/>
    <property type="molecule type" value="Genomic_DNA"/>
</dbReference>
<comment type="similarity">
    <text evidence="1 3">Belongs to the EXO70 family.</text>
</comment>
<evidence type="ECO:0000256" key="3">
    <source>
        <dbReference type="RuleBase" id="RU365026"/>
    </source>
</evidence>
<reference evidence="6" key="1">
    <citation type="submission" date="2019-10" db="EMBL/GenBank/DDBJ databases">
        <authorList>
            <person name="Zhang R."/>
            <person name="Pan Y."/>
            <person name="Wang J."/>
            <person name="Ma R."/>
            <person name="Yu S."/>
        </authorList>
    </citation>
    <scope>NUCLEOTIDE SEQUENCE</scope>
    <source>
        <strain evidence="6">LA-IB0</strain>
        <tissue evidence="6">Leaf</tissue>
    </source>
</reference>
<dbReference type="InterPro" id="IPR004140">
    <property type="entry name" value="Exo70"/>
</dbReference>
<dbReference type="InterPro" id="IPR046364">
    <property type="entry name" value="Exo70_C"/>
</dbReference>
<dbReference type="Gene3D" id="1.20.1280.170">
    <property type="entry name" value="Exocyst complex component Exo70"/>
    <property type="match status" value="1"/>
</dbReference>